<evidence type="ECO:0000313" key="5">
    <source>
        <dbReference type="EMBL" id="RZB93823.1"/>
    </source>
</evidence>
<gene>
    <name evidence="5" type="ORF">D0Y65_025246</name>
</gene>
<keyword evidence="4" id="KW-0460">Magnesium</keyword>
<dbReference type="Pfam" id="PF03492">
    <property type="entry name" value="Methyltransf_7"/>
    <property type="match status" value="1"/>
</dbReference>
<evidence type="ECO:0000256" key="1">
    <source>
        <dbReference type="ARBA" id="ARBA00022603"/>
    </source>
</evidence>
<dbReference type="SUPFAM" id="SSF53335">
    <property type="entry name" value="S-adenosyl-L-methionine-dependent methyltransferases"/>
    <property type="match status" value="1"/>
</dbReference>
<keyword evidence="2 5" id="KW-0808">Transferase</keyword>
<dbReference type="InterPro" id="IPR042086">
    <property type="entry name" value="MeTrfase_capping"/>
</dbReference>
<dbReference type="EMBL" id="QZWG01000009">
    <property type="protein sequence ID" value="RZB93823.1"/>
    <property type="molecule type" value="Genomic_DNA"/>
</dbReference>
<proteinExistence type="predicted"/>
<name>A0A445J600_GLYSO</name>
<dbReference type="InterPro" id="IPR029063">
    <property type="entry name" value="SAM-dependent_MTases_sf"/>
</dbReference>
<keyword evidence="3" id="KW-0479">Metal-binding</keyword>
<dbReference type="Gene3D" id="3.40.50.150">
    <property type="entry name" value="Vaccinia Virus protein VP39"/>
    <property type="match status" value="1"/>
</dbReference>
<keyword evidence="1 5" id="KW-0489">Methyltransferase</keyword>
<evidence type="ECO:0000256" key="4">
    <source>
        <dbReference type="ARBA" id="ARBA00022842"/>
    </source>
</evidence>
<dbReference type="Proteomes" id="UP000289340">
    <property type="component" value="Chromosome 9"/>
</dbReference>
<protein>
    <submittedName>
        <fullName evidence="5">3,7-dimethylxanthine N-methyltransferase isoform B</fullName>
    </submittedName>
</protein>
<dbReference type="GO" id="GO:0046872">
    <property type="term" value="F:metal ion binding"/>
    <property type="evidence" value="ECO:0007669"/>
    <property type="project" value="UniProtKB-KW"/>
</dbReference>
<dbReference type="PANTHER" id="PTHR31009">
    <property type="entry name" value="S-ADENOSYL-L-METHIONINE:CARBOXYL METHYLTRANSFERASE FAMILY PROTEIN"/>
    <property type="match status" value="1"/>
</dbReference>
<reference evidence="5 6" key="1">
    <citation type="submission" date="2018-09" db="EMBL/GenBank/DDBJ databases">
        <title>A high-quality reference genome of wild soybean provides a powerful tool to mine soybean genomes.</title>
        <authorList>
            <person name="Xie M."/>
            <person name="Chung C.Y.L."/>
            <person name="Li M.-W."/>
            <person name="Wong F.-L."/>
            <person name="Chan T.-F."/>
            <person name="Lam H.-M."/>
        </authorList>
    </citation>
    <scope>NUCLEOTIDE SEQUENCE [LARGE SCALE GENOMIC DNA]</scope>
    <source>
        <strain evidence="6">cv. W05</strain>
        <tissue evidence="5">Hypocotyl of etiolated seedlings</tissue>
    </source>
</reference>
<evidence type="ECO:0000256" key="3">
    <source>
        <dbReference type="ARBA" id="ARBA00022723"/>
    </source>
</evidence>
<dbReference type="GO" id="GO:0008168">
    <property type="term" value="F:methyltransferase activity"/>
    <property type="evidence" value="ECO:0007669"/>
    <property type="project" value="UniProtKB-KW"/>
</dbReference>
<evidence type="ECO:0000256" key="2">
    <source>
        <dbReference type="ARBA" id="ARBA00022679"/>
    </source>
</evidence>
<keyword evidence="6" id="KW-1185">Reference proteome</keyword>
<dbReference type="GO" id="GO:0032259">
    <property type="term" value="P:methylation"/>
    <property type="evidence" value="ECO:0007669"/>
    <property type="project" value="UniProtKB-KW"/>
</dbReference>
<dbReference type="Gene3D" id="1.10.1200.270">
    <property type="entry name" value="Methyltransferase, alpha-helical capping domain"/>
    <property type="match status" value="1"/>
</dbReference>
<dbReference type="AlphaFoldDB" id="A0A445J600"/>
<comment type="caution">
    <text evidence="5">The sequence shown here is derived from an EMBL/GenBank/DDBJ whole genome shotgun (WGS) entry which is preliminary data.</text>
</comment>
<organism evidence="5 6">
    <name type="scientific">Glycine soja</name>
    <name type="common">Wild soybean</name>
    <dbReference type="NCBI Taxonomy" id="3848"/>
    <lineage>
        <taxon>Eukaryota</taxon>
        <taxon>Viridiplantae</taxon>
        <taxon>Streptophyta</taxon>
        <taxon>Embryophyta</taxon>
        <taxon>Tracheophyta</taxon>
        <taxon>Spermatophyta</taxon>
        <taxon>Magnoliopsida</taxon>
        <taxon>eudicotyledons</taxon>
        <taxon>Gunneridae</taxon>
        <taxon>Pentapetalae</taxon>
        <taxon>rosids</taxon>
        <taxon>fabids</taxon>
        <taxon>Fabales</taxon>
        <taxon>Fabaceae</taxon>
        <taxon>Papilionoideae</taxon>
        <taxon>50 kb inversion clade</taxon>
        <taxon>NPAAA clade</taxon>
        <taxon>indigoferoid/millettioid clade</taxon>
        <taxon>Phaseoleae</taxon>
        <taxon>Glycine</taxon>
        <taxon>Glycine subgen. Soja</taxon>
    </lineage>
</organism>
<dbReference type="InterPro" id="IPR005299">
    <property type="entry name" value="MeTrfase_7"/>
</dbReference>
<accession>A0A445J600</accession>
<evidence type="ECO:0000313" key="6">
    <source>
        <dbReference type="Proteomes" id="UP000289340"/>
    </source>
</evidence>
<sequence length="390" mass="44151">MESKLLLHMNSGKGERSYANNSMLQRKLMIKGKHILEETITRFYSNYSPSCMKVADLGCSVGPNTLLVISNIIDIVDTTCTRLNQEPPTFQFYLNDLFGNDFNTTFKSLPDFYKRLDEDKGHKFGSCFINATPGSFHGRLFPNNSINLFHSANSLHWLSQDPLLEFTKEAESFNKGHCHIVSTSPPAVYQAYLKQFQQDFKFFLKSRSEELVPGGAMVLLFLGKNKTHRRTGWEIISLVLNDMLLEGLIEEEKLDSFNIPVYEPTVEEIRHVIQEEGSFFLQQLEILILPWDEGLNEGVDANIKAQFMAKVARAIMEPLLSAKFGREVIIEVFIRSRDQLGIWNGCFHAVTLLPFCYYVPCSCSLIGKLKTAIKLGVTSSSSAAADLFEN</sequence>